<dbReference type="PANTHER" id="PTHR13318">
    <property type="entry name" value="PARTNER OF PAIRED, ISOFORM B-RELATED"/>
    <property type="match status" value="1"/>
</dbReference>
<dbReference type="InterPro" id="IPR036047">
    <property type="entry name" value="F-box-like_dom_sf"/>
</dbReference>
<dbReference type="Proteomes" id="UP001642540">
    <property type="component" value="Unassembled WGS sequence"/>
</dbReference>
<organism evidence="2 3">
    <name type="scientific">Orchesella dallaii</name>
    <dbReference type="NCBI Taxonomy" id="48710"/>
    <lineage>
        <taxon>Eukaryota</taxon>
        <taxon>Metazoa</taxon>
        <taxon>Ecdysozoa</taxon>
        <taxon>Arthropoda</taxon>
        <taxon>Hexapoda</taxon>
        <taxon>Collembola</taxon>
        <taxon>Entomobryomorpha</taxon>
        <taxon>Entomobryoidea</taxon>
        <taxon>Orchesellidae</taxon>
        <taxon>Orchesellinae</taxon>
        <taxon>Orchesella</taxon>
    </lineage>
</organism>
<protein>
    <recommendedName>
        <fullName evidence="1">F-box domain-containing protein</fullName>
    </recommendedName>
</protein>
<comment type="caution">
    <text evidence="2">The sequence shown here is derived from an EMBL/GenBank/DDBJ whole genome shotgun (WGS) entry which is preliminary data.</text>
</comment>
<sequence>MLCCGKSKKSKDLKKLNKISNASTVPVSQKLSPKGSIAQSQKVAWGDRKNIAEELNVLKTIFTYLPTNDLLKARLVNKIWNKHACEVLREKLEGVIILQRGLEYYTKAMSKSLDIPVGRIFLNILDMDEAHAQNFFRSIGHSIRHLILNLEGHSVPQFQSHLQYLRNLKQLSLNLFNEHKEESPAEHIRRKTGATPEVRIFIDDYDDANNNKLATTNEGFHLPNLESIIVSCEPNWKTNEPFLVEQLIKASPNLKNINLQKWPFPLKRDLMQRATLHQLSFLTVGYLEDEELRRLAARKFPLKSIDFRLDYDVDAEAFDMFLESVSSTLEYIRIESNSNKNLVFRMQTKAPRLLIIRLTHWVGGIWLDTIAGNCENLVRLQLSNCDPGSISLKHPKSNSNVKGLAVNFGHFSTVSPKIRSEVVKNFIYAFPELESFMMRQVSDKTLGQILDGWPKLKTLKVTSAFGLTDSGLTGIPIAELSKMTKLEYKLPCGCCLPVPVVDDKPMVDNVRIFPHVAKLQNLVDFSIESEEGSHFPLTNFSLHLGLHELTKLNSLKLTCHNELGPHWCLKCIADNLPNLKELTVMDRAISHDRYEEHEVLYLLRKLPKLKLNLTPTNVDHSHSRKLF</sequence>
<dbReference type="SUPFAM" id="SSF81383">
    <property type="entry name" value="F-box domain"/>
    <property type="match status" value="1"/>
</dbReference>
<dbReference type="Gene3D" id="3.80.10.10">
    <property type="entry name" value="Ribonuclease Inhibitor"/>
    <property type="match status" value="1"/>
</dbReference>
<dbReference type="InterPro" id="IPR001810">
    <property type="entry name" value="F-box_dom"/>
</dbReference>
<feature type="domain" description="F-box" evidence="1">
    <location>
        <begin position="56"/>
        <end position="85"/>
    </location>
</feature>
<dbReference type="SUPFAM" id="SSF52047">
    <property type="entry name" value="RNI-like"/>
    <property type="match status" value="1"/>
</dbReference>
<proteinExistence type="predicted"/>
<reference evidence="2 3" key="1">
    <citation type="submission" date="2024-08" db="EMBL/GenBank/DDBJ databases">
        <authorList>
            <person name="Cucini C."/>
            <person name="Frati F."/>
        </authorList>
    </citation>
    <scope>NUCLEOTIDE SEQUENCE [LARGE SCALE GENOMIC DNA]</scope>
</reference>
<evidence type="ECO:0000313" key="2">
    <source>
        <dbReference type="EMBL" id="CAL8089226.1"/>
    </source>
</evidence>
<evidence type="ECO:0000313" key="3">
    <source>
        <dbReference type="Proteomes" id="UP001642540"/>
    </source>
</evidence>
<keyword evidence="3" id="KW-1185">Reference proteome</keyword>
<dbReference type="Pfam" id="PF00646">
    <property type="entry name" value="F-box"/>
    <property type="match status" value="1"/>
</dbReference>
<evidence type="ECO:0000259" key="1">
    <source>
        <dbReference type="Pfam" id="PF00646"/>
    </source>
</evidence>
<accession>A0ABP1Q4V5</accession>
<name>A0ABP1Q4V5_9HEXA</name>
<gene>
    <name evidence="2" type="ORF">ODALV1_LOCUS7305</name>
</gene>
<dbReference type="EMBL" id="CAXLJM020000023">
    <property type="protein sequence ID" value="CAL8089226.1"/>
    <property type="molecule type" value="Genomic_DNA"/>
</dbReference>
<dbReference type="InterPro" id="IPR032675">
    <property type="entry name" value="LRR_dom_sf"/>
</dbReference>